<evidence type="ECO:0000313" key="2">
    <source>
        <dbReference type="Proteomes" id="UP000197991"/>
    </source>
</evidence>
<proteinExistence type="predicted"/>
<organism evidence="1 2">
    <name type="scientific">Salmonella bongori serovar 66:z41:- str. SA19983605</name>
    <dbReference type="NCBI Taxonomy" id="1243617"/>
    <lineage>
        <taxon>Bacteria</taxon>
        <taxon>Pseudomonadati</taxon>
        <taxon>Pseudomonadota</taxon>
        <taxon>Gammaproteobacteria</taxon>
        <taxon>Enterobacterales</taxon>
        <taxon>Enterobacteriaceae</taxon>
        <taxon>Salmonella</taxon>
    </lineage>
</organism>
<keyword evidence="2" id="KW-1185">Reference proteome</keyword>
<sequence>MRLPVNQNESAECANRNRLIINLLSNNQPADFHSTGSHVVEVEAWIATFIRSEGKSCRPGNAYRVTRYGSLLQWT</sequence>
<gene>
    <name evidence="1" type="ORF">LFZ56_00855</name>
</gene>
<dbReference type="EMBL" id="CP022120">
    <property type="protein sequence ID" value="ASG52940.1"/>
    <property type="molecule type" value="Genomic_DNA"/>
</dbReference>
<accession>A0A248K584</accession>
<dbReference type="Proteomes" id="UP000197991">
    <property type="component" value="Chromosome"/>
</dbReference>
<name>A0A248K584_SALBN</name>
<evidence type="ECO:0000313" key="1">
    <source>
        <dbReference type="EMBL" id="ASG52940.1"/>
    </source>
</evidence>
<dbReference type="AlphaFoldDB" id="A0A248K584"/>
<reference evidence="1 2" key="1">
    <citation type="submission" date="2017-06" db="EMBL/GenBank/DDBJ databases">
        <title>Salmonella reference genomes for public health.</title>
        <authorList>
            <person name="Robertson J."/>
            <person name="Yoshida C."/>
            <person name="Gurnik S."/>
            <person name="Nash J."/>
        </authorList>
    </citation>
    <scope>NUCLEOTIDE SEQUENCE [LARGE SCALE GENOMIC DNA]</scope>
    <source>
        <strain evidence="1 2">SA19983605</strain>
    </source>
</reference>
<protein>
    <submittedName>
        <fullName evidence="1">Uncharacterized protein</fullName>
    </submittedName>
</protein>